<dbReference type="PANTHER" id="PTHR42850:SF4">
    <property type="entry name" value="ZINC-DEPENDENT ENDOPOLYPHOSPHATASE"/>
    <property type="match status" value="1"/>
</dbReference>
<dbReference type="AlphaFoldDB" id="A0A369KQG4"/>
<gene>
    <name evidence="2" type="ORF">DCC88_08190</name>
</gene>
<keyword evidence="3" id="KW-1185">Reference proteome</keyword>
<dbReference type="EMBL" id="QOVW01000074">
    <property type="protein sequence ID" value="RDB35812.1"/>
    <property type="molecule type" value="Genomic_DNA"/>
</dbReference>
<dbReference type="Pfam" id="PF00149">
    <property type="entry name" value="Metallophos"/>
    <property type="match status" value="1"/>
</dbReference>
<dbReference type="SUPFAM" id="SSF56300">
    <property type="entry name" value="Metallo-dependent phosphatases"/>
    <property type="match status" value="1"/>
</dbReference>
<dbReference type="InterPro" id="IPR029052">
    <property type="entry name" value="Metallo-depent_PP-like"/>
</dbReference>
<dbReference type="Gene3D" id="3.60.21.10">
    <property type="match status" value="1"/>
</dbReference>
<dbReference type="GO" id="GO:0006798">
    <property type="term" value="P:polyphosphate catabolic process"/>
    <property type="evidence" value="ECO:0007669"/>
    <property type="project" value="TreeGrafter"/>
</dbReference>
<dbReference type="Proteomes" id="UP000253934">
    <property type="component" value="Unassembled WGS sequence"/>
</dbReference>
<dbReference type="GO" id="GO:0005737">
    <property type="term" value="C:cytoplasm"/>
    <property type="evidence" value="ECO:0007669"/>
    <property type="project" value="TreeGrafter"/>
</dbReference>
<organism evidence="2 3">
    <name type="scientific">Spirobacillus cienkowskii</name>
    <dbReference type="NCBI Taxonomy" id="495820"/>
    <lineage>
        <taxon>Bacteria</taxon>
        <taxon>Pseudomonadati</taxon>
        <taxon>Bdellovibrionota</taxon>
        <taxon>Oligoflexia</taxon>
        <taxon>Silvanigrellales</taxon>
        <taxon>Spirobacillus</taxon>
    </lineage>
</organism>
<dbReference type="InterPro" id="IPR004843">
    <property type="entry name" value="Calcineurin-like_PHP"/>
</dbReference>
<evidence type="ECO:0000313" key="3">
    <source>
        <dbReference type="Proteomes" id="UP000253934"/>
    </source>
</evidence>
<dbReference type="GO" id="GO:0000298">
    <property type="term" value="F:endopolyphosphatase activity"/>
    <property type="evidence" value="ECO:0007669"/>
    <property type="project" value="TreeGrafter"/>
</dbReference>
<name>A0A369KQG4_9BACT</name>
<feature type="domain" description="Calcineurin-like phosphoesterase" evidence="1">
    <location>
        <begin position="26"/>
        <end position="242"/>
    </location>
</feature>
<comment type="caution">
    <text evidence="2">The sequence shown here is derived from an EMBL/GenBank/DDBJ whole genome shotgun (WGS) entry which is preliminary data.</text>
</comment>
<accession>A0A369KQG4</accession>
<sequence>MQERHLQDSSNNLIIKSLAPSNERLPLFIVGDVHGCAKELYELIESAKKHVPKFQLILVGDLFTKGPDPVGVYELIQQYSALCIKGNHDWALWSTIQFAHKRSFRTLAEHTKQTLHLIRYHKRAIFEFLCNLPHAFVTTIISALNRNNWESEYPLIIVHAGLDATKGLLGTSERMLLTARYVKWDSKNTDDRKLVVVPAGYRSEILKQQFSNEQQNMNSEKEKFRWHELHNGPALVVFGHDAKQGLFRKTLPSGRPICVGIDTGCTYGNSLTGYFPEFDLAIQVRSHRKYFDVKKNVILLKPQNSRSIVV</sequence>
<dbReference type="InterPro" id="IPR050126">
    <property type="entry name" value="Ap4A_hydrolase"/>
</dbReference>
<dbReference type="GO" id="GO:0016791">
    <property type="term" value="F:phosphatase activity"/>
    <property type="evidence" value="ECO:0007669"/>
    <property type="project" value="TreeGrafter"/>
</dbReference>
<dbReference type="PANTHER" id="PTHR42850">
    <property type="entry name" value="METALLOPHOSPHOESTERASE"/>
    <property type="match status" value="1"/>
</dbReference>
<protein>
    <recommendedName>
        <fullName evidence="1">Calcineurin-like phosphoesterase domain-containing protein</fullName>
    </recommendedName>
</protein>
<evidence type="ECO:0000259" key="1">
    <source>
        <dbReference type="Pfam" id="PF00149"/>
    </source>
</evidence>
<evidence type="ECO:0000313" key="2">
    <source>
        <dbReference type="EMBL" id="RDB35812.1"/>
    </source>
</evidence>
<proteinExistence type="predicted"/>
<reference evidence="2" key="1">
    <citation type="submission" date="2018-04" db="EMBL/GenBank/DDBJ databases">
        <title>Draft genome sequence of the Candidatus Spirobacillus cienkowskii, a pathogen of freshwater Daphnia species, reconstructed from hemolymph metagenomic reads.</title>
        <authorList>
            <person name="Bresciani L."/>
            <person name="Lemos L.N."/>
            <person name="Wale N."/>
            <person name="Lin J.Y."/>
            <person name="Fernandes G.R."/>
            <person name="Duffy M.A."/>
            <person name="Rodrigues J.M."/>
        </authorList>
    </citation>
    <scope>NUCLEOTIDE SEQUENCE [LARGE SCALE GENOMIC DNA]</scope>
    <source>
        <strain evidence="2">Binning01</strain>
    </source>
</reference>